<dbReference type="Pfam" id="PF13646">
    <property type="entry name" value="HEAT_2"/>
    <property type="match status" value="1"/>
</dbReference>
<evidence type="ECO:0000313" key="1">
    <source>
        <dbReference type="Proteomes" id="UP000515154"/>
    </source>
</evidence>
<dbReference type="PANTHER" id="PTHR12697:SF5">
    <property type="entry name" value="DEOXYHYPUSINE HYDROXYLASE"/>
    <property type="match status" value="1"/>
</dbReference>
<proteinExistence type="predicted"/>
<dbReference type="Gene3D" id="1.25.10.10">
    <property type="entry name" value="Leucine-rich Repeat Variant"/>
    <property type="match status" value="2"/>
</dbReference>
<dbReference type="RefSeq" id="XP_029656205.1">
    <property type="nucleotide sequence ID" value="XM_029800345.1"/>
</dbReference>
<dbReference type="InterPro" id="IPR011989">
    <property type="entry name" value="ARM-like"/>
</dbReference>
<dbReference type="Pfam" id="PF03130">
    <property type="entry name" value="HEAT_PBS"/>
    <property type="match status" value="1"/>
</dbReference>
<dbReference type="PANTHER" id="PTHR12697">
    <property type="entry name" value="PBS LYASE HEAT-LIKE PROTEIN"/>
    <property type="match status" value="1"/>
</dbReference>
<keyword evidence="1" id="KW-1185">Reference proteome</keyword>
<gene>
    <name evidence="2" type="primary">LOC115230128</name>
</gene>
<dbReference type="GO" id="GO:0019135">
    <property type="term" value="F:deoxyhypusine monooxygenase activity"/>
    <property type="evidence" value="ECO:0007669"/>
    <property type="project" value="TreeGrafter"/>
</dbReference>
<dbReference type="InterPro" id="IPR004155">
    <property type="entry name" value="PBS_lyase_HEAT"/>
</dbReference>
<name>A0A6P7U1S5_9MOLL</name>
<dbReference type="SUPFAM" id="SSF48371">
    <property type="entry name" value="ARM repeat"/>
    <property type="match status" value="1"/>
</dbReference>
<organism evidence="1 2">
    <name type="scientific">Octopus sinensis</name>
    <name type="common">East Asian common octopus</name>
    <dbReference type="NCBI Taxonomy" id="2607531"/>
    <lineage>
        <taxon>Eukaryota</taxon>
        <taxon>Metazoa</taxon>
        <taxon>Spiralia</taxon>
        <taxon>Lophotrochozoa</taxon>
        <taxon>Mollusca</taxon>
        <taxon>Cephalopoda</taxon>
        <taxon>Coleoidea</taxon>
        <taxon>Octopodiformes</taxon>
        <taxon>Octopoda</taxon>
        <taxon>Incirrata</taxon>
        <taxon>Octopodidae</taxon>
        <taxon>Octopus</taxon>
    </lineage>
</organism>
<dbReference type="SMART" id="SM00567">
    <property type="entry name" value="EZ_HEAT"/>
    <property type="match status" value="3"/>
</dbReference>
<dbReference type="KEGG" id="osn:115230128"/>
<reference evidence="2" key="1">
    <citation type="submission" date="2025-08" db="UniProtKB">
        <authorList>
            <consortium name="RefSeq"/>
        </authorList>
    </citation>
    <scope>IDENTIFICATION</scope>
</reference>
<sequence>MSSCDVTRFSEIILDTTRPISERFSTLLKLGTIPGEQKIEAISKLFSDKSILLKHECAYVLGQTQNPTAIPVLIKNLKDEDQDVITRHECGLKCGSSLFRHEIAYVLGQLQNELSIDALKESCECELEAPMVRHEAVEALSSIGLPRAMDVLRGILKSDTTESVVIDSCLVGCSL</sequence>
<evidence type="ECO:0000313" key="2">
    <source>
        <dbReference type="RefSeq" id="XP_029656205.1"/>
    </source>
</evidence>
<protein>
    <submittedName>
        <fullName evidence="2">Deoxyhypusine hydroxylase-like</fullName>
    </submittedName>
</protein>
<dbReference type="AlphaFoldDB" id="A0A6P7U1S5"/>
<accession>A0A6P7U1S5</accession>
<dbReference type="InterPro" id="IPR016024">
    <property type="entry name" value="ARM-type_fold"/>
</dbReference>
<dbReference type="Proteomes" id="UP000515154">
    <property type="component" value="Unplaced"/>
</dbReference>